<protein>
    <recommendedName>
        <fullName evidence="1">DUF7852 domain-containing protein</fullName>
    </recommendedName>
</protein>
<dbReference type="InterPro" id="IPR054845">
    <property type="entry name" value="Exosporium_prot_C"/>
</dbReference>
<dbReference type="Proteomes" id="UP000223596">
    <property type="component" value="Unassembled WGS sequence"/>
</dbReference>
<dbReference type="AlphaFoldDB" id="A0AB36TFI3"/>
<dbReference type="InterPro" id="IPR057174">
    <property type="entry name" value="DUF7852"/>
</dbReference>
<accession>A0AB36TFI3</accession>
<sequence length="257" mass="28801">MDKEYTCKAGVIKSETLTECPNEFLTPKGFNGPFVGKIPVVLAEPVIQVDVESVIQLEEPALEIKRVKKNLFITQCKLIDTGFDYECKGKRTGKLFLSGYVRKNIEYATADCINEGKGGVSGRIKHTTVKVPFKCVTKIKFDVPPVICETGPAKEIASFTDSIKGKDFCGQEIIGSDPCEMGFVHVECFNEKVFCELEEVKIFEDDILKDPKGLGCDGKEEFVFDKIIEKMVIFIRLKLLQKQQVNIPGKEISEQKK</sequence>
<evidence type="ECO:0000313" key="3">
    <source>
        <dbReference type="Proteomes" id="UP000223596"/>
    </source>
</evidence>
<evidence type="ECO:0000259" key="1">
    <source>
        <dbReference type="Pfam" id="PF25250"/>
    </source>
</evidence>
<dbReference type="NCBIfam" id="NF045794">
    <property type="entry name" value="CsxC_fam"/>
    <property type="match status" value="1"/>
</dbReference>
<dbReference type="Pfam" id="PF25250">
    <property type="entry name" value="DUF7852"/>
    <property type="match status" value="1"/>
</dbReference>
<proteinExistence type="predicted"/>
<dbReference type="RefSeq" id="WP_003518577.1">
    <property type="nucleotide sequence ID" value="NZ_CP013828.1"/>
</dbReference>
<comment type="caution">
    <text evidence="2">The sequence shown here is derived from an EMBL/GenBank/DDBJ whole genome shotgun (WGS) entry which is preliminary data.</text>
</comment>
<feature type="domain" description="DUF7852" evidence="1">
    <location>
        <begin position="37"/>
        <end position="115"/>
    </location>
</feature>
<evidence type="ECO:0000313" key="2">
    <source>
        <dbReference type="EMBL" id="PFH02574.1"/>
    </source>
</evidence>
<dbReference type="EMBL" id="PDBW01000001">
    <property type="protein sequence ID" value="PFH02574.1"/>
    <property type="molecule type" value="Genomic_DNA"/>
</dbReference>
<name>A0AB36TFI3_ACETH</name>
<gene>
    <name evidence="2" type="ORF">M972_111355</name>
</gene>
<dbReference type="GeneID" id="35804698"/>
<organism evidence="2 3">
    <name type="scientific">Acetivibrio thermocellus AD2</name>
    <dbReference type="NCBI Taxonomy" id="1138384"/>
    <lineage>
        <taxon>Bacteria</taxon>
        <taxon>Bacillati</taxon>
        <taxon>Bacillota</taxon>
        <taxon>Clostridia</taxon>
        <taxon>Eubacteriales</taxon>
        <taxon>Oscillospiraceae</taxon>
        <taxon>Acetivibrio</taxon>
    </lineage>
</organism>
<reference evidence="2 3" key="1">
    <citation type="submission" date="2017-09" db="EMBL/GenBank/DDBJ databases">
        <title>Evaluation of Pacific Biosciences Sequencing Technology to Finishing C. thermocellum Genome Sequences.</title>
        <authorList>
            <person name="Brown S."/>
        </authorList>
    </citation>
    <scope>NUCLEOTIDE SEQUENCE [LARGE SCALE GENOMIC DNA]</scope>
    <source>
        <strain evidence="2 3">AD2</strain>
    </source>
</reference>